<comment type="caution">
    <text evidence="2">The sequence shown here is derived from an EMBL/GenBank/DDBJ whole genome shotgun (WGS) entry which is preliminary data.</text>
</comment>
<dbReference type="OrthoDB" id="5704176at2"/>
<sequence length="245" mass="26933">MHKLFFTALLGLGLNAQADTLSEFKSTLQRLQADSPLKGQISVKSEVRSNEGKDDAETEQGLAALPFEDGQPGLRLQYPQALLSKAQSERQARDANPKAAAPTHAGLQLLEYGTVRELTRPAELLARHVQRGSFKGERSDNWQGKPAKVLSFELPMGKPNKYVKSFENILEVWVGPEGQPLAARSRYKLSGRAMMVFSFEQQGEDEWQFAVVGERLVALRKTSQSSGSGGGEKGVTKRDFTLSLS</sequence>
<name>A0A840S4N1_9BURK</name>
<dbReference type="RefSeq" id="WP_138857366.1">
    <property type="nucleotide sequence ID" value="NZ_CP040709.1"/>
</dbReference>
<evidence type="ECO:0000313" key="3">
    <source>
        <dbReference type="Proteomes" id="UP000554837"/>
    </source>
</evidence>
<dbReference type="Proteomes" id="UP000554837">
    <property type="component" value="Unassembled WGS sequence"/>
</dbReference>
<proteinExistence type="predicted"/>
<gene>
    <name evidence="2" type="ORF">HNQ51_000884</name>
</gene>
<keyword evidence="3" id="KW-1185">Reference proteome</keyword>
<accession>A0A840S4N1</accession>
<dbReference type="EMBL" id="JACHHO010000001">
    <property type="protein sequence ID" value="MBB5203591.1"/>
    <property type="molecule type" value="Genomic_DNA"/>
</dbReference>
<feature type="compositionally biased region" description="Basic and acidic residues" evidence="1">
    <location>
        <begin position="234"/>
        <end position="245"/>
    </location>
</feature>
<organism evidence="2 3">
    <name type="scientific">Inhella inkyongensis</name>
    <dbReference type="NCBI Taxonomy" id="392593"/>
    <lineage>
        <taxon>Bacteria</taxon>
        <taxon>Pseudomonadati</taxon>
        <taxon>Pseudomonadota</taxon>
        <taxon>Betaproteobacteria</taxon>
        <taxon>Burkholderiales</taxon>
        <taxon>Sphaerotilaceae</taxon>
        <taxon>Inhella</taxon>
    </lineage>
</organism>
<feature type="region of interest" description="Disordered" evidence="1">
    <location>
        <begin position="222"/>
        <end position="245"/>
    </location>
</feature>
<evidence type="ECO:0000313" key="2">
    <source>
        <dbReference type="EMBL" id="MBB5203591.1"/>
    </source>
</evidence>
<reference evidence="2 3" key="1">
    <citation type="submission" date="2020-08" db="EMBL/GenBank/DDBJ databases">
        <title>Genomic Encyclopedia of Type Strains, Phase IV (KMG-IV): sequencing the most valuable type-strain genomes for metagenomic binning, comparative biology and taxonomic classification.</title>
        <authorList>
            <person name="Goeker M."/>
        </authorList>
    </citation>
    <scope>NUCLEOTIDE SEQUENCE [LARGE SCALE GENOMIC DNA]</scope>
    <source>
        <strain evidence="2 3">DSM 23958</strain>
    </source>
</reference>
<dbReference type="AlphaFoldDB" id="A0A840S4N1"/>
<evidence type="ECO:0000256" key="1">
    <source>
        <dbReference type="SAM" id="MobiDB-lite"/>
    </source>
</evidence>
<protein>
    <submittedName>
        <fullName evidence="2">Uncharacterized protein</fullName>
    </submittedName>
</protein>